<dbReference type="SUPFAM" id="SSF56935">
    <property type="entry name" value="Porins"/>
    <property type="match status" value="1"/>
</dbReference>
<sequence>MFPKFSVGNDFPLFMYRKGCNHPKYLFMRFILKLRLLLVIPLLVASCSLSAQNYRIEGTVTDSKTKEALTGVSVYVKDYSSRSTATNNRGNYILNLPKGQNTLIVTYLGYETKQIPLSVTKNTKYDISLAQITIELTEVVISSKRPDASVTDPQTGVTQMEVKQINKLPVLLGERDVIKSLQLMPGIKSAGEGSAGFFVRGGTADQNLILLDNVPLYNASHLMGFFSTFNSDVLRDV</sequence>
<protein>
    <recommendedName>
        <fullName evidence="1">TonB-dependent receptor plug domain-containing protein</fullName>
    </recommendedName>
</protein>
<evidence type="ECO:0000313" key="2">
    <source>
        <dbReference type="EMBL" id="KAA6316117.1"/>
    </source>
</evidence>
<feature type="non-terminal residue" evidence="2">
    <location>
        <position position="237"/>
    </location>
</feature>
<name>A0A5J4Q355_9ZZZZ</name>
<dbReference type="Gene3D" id="2.60.40.1120">
    <property type="entry name" value="Carboxypeptidase-like, regulatory domain"/>
    <property type="match status" value="1"/>
</dbReference>
<comment type="caution">
    <text evidence="2">The sequence shown here is derived from an EMBL/GenBank/DDBJ whole genome shotgun (WGS) entry which is preliminary data.</text>
</comment>
<dbReference type="Pfam" id="PF07715">
    <property type="entry name" value="Plug"/>
    <property type="match status" value="1"/>
</dbReference>
<accession>A0A5J4Q355</accession>
<dbReference type="InterPro" id="IPR012910">
    <property type="entry name" value="Plug_dom"/>
</dbReference>
<organism evidence="2">
    <name type="scientific">termite gut metagenome</name>
    <dbReference type="NCBI Taxonomy" id="433724"/>
    <lineage>
        <taxon>unclassified sequences</taxon>
        <taxon>metagenomes</taxon>
        <taxon>organismal metagenomes</taxon>
    </lineage>
</organism>
<dbReference type="InterPro" id="IPR008969">
    <property type="entry name" value="CarboxyPept-like_regulatory"/>
</dbReference>
<evidence type="ECO:0000259" key="1">
    <source>
        <dbReference type="Pfam" id="PF07715"/>
    </source>
</evidence>
<dbReference type="EMBL" id="SNRY01004996">
    <property type="protein sequence ID" value="KAA6316117.1"/>
    <property type="molecule type" value="Genomic_DNA"/>
</dbReference>
<gene>
    <name evidence="2" type="ORF">EZS27_033526</name>
</gene>
<dbReference type="Gene3D" id="2.170.130.10">
    <property type="entry name" value="TonB-dependent receptor, plug domain"/>
    <property type="match status" value="1"/>
</dbReference>
<dbReference type="SUPFAM" id="SSF49464">
    <property type="entry name" value="Carboxypeptidase regulatory domain-like"/>
    <property type="match status" value="1"/>
</dbReference>
<reference evidence="2" key="1">
    <citation type="submission" date="2019-03" db="EMBL/GenBank/DDBJ databases">
        <title>Single cell metagenomics reveals metabolic interactions within the superorganism composed of flagellate Streblomastix strix and complex community of Bacteroidetes bacteria on its surface.</title>
        <authorList>
            <person name="Treitli S.C."/>
            <person name="Kolisko M."/>
            <person name="Husnik F."/>
            <person name="Keeling P."/>
            <person name="Hampl V."/>
        </authorList>
    </citation>
    <scope>NUCLEOTIDE SEQUENCE</scope>
    <source>
        <strain evidence="2">STM</strain>
    </source>
</reference>
<feature type="domain" description="TonB-dependent receptor plug" evidence="1">
    <location>
        <begin position="173"/>
        <end position="234"/>
    </location>
</feature>
<proteinExistence type="predicted"/>
<dbReference type="Pfam" id="PF13715">
    <property type="entry name" value="CarbopepD_reg_2"/>
    <property type="match status" value="1"/>
</dbReference>
<dbReference type="AlphaFoldDB" id="A0A5J4Q355"/>
<dbReference type="InterPro" id="IPR037066">
    <property type="entry name" value="Plug_dom_sf"/>
</dbReference>